<reference evidence="2 3" key="1">
    <citation type="submission" date="2021-01" db="EMBL/GenBank/DDBJ databases">
        <title>Whole genome shotgun sequence of Microbispora corallina NBRC 16416.</title>
        <authorList>
            <person name="Komaki H."/>
            <person name="Tamura T."/>
        </authorList>
    </citation>
    <scope>NUCLEOTIDE SEQUENCE [LARGE SCALE GENOMIC DNA]</scope>
    <source>
        <strain evidence="2 3">NBRC 16416</strain>
    </source>
</reference>
<dbReference type="Gene3D" id="1.20.120.520">
    <property type="entry name" value="nmb1532 protein domain like"/>
    <property type="match status" value="1"/>
</dbReference>
<comment type="caution">
    <text evidence="2">The sequence shown here is derived from an EMBL/GenBank/DDBJ whole genome shotgun (WGS) entry which is preliminary data.</text>
</comment>
<keyword evidence="3" id="KW-1185">Reference proteome</keyword>
<sequence length="207" mass="23034">MSATTPNLLGFRLGHRTMRGDTRRLAETTRAIAEGRQSCDARRAAAIRDYVVKLCAGIHHHHKTEDDVLWPVIVRSAGAEVDLSDLTDDHSALDPLLNEITSAAGDPAALAKPLARLADLLDEHIEEEERLLFPVILRHVSAGDWEQVEKAAQKGGDIRFDLPRIERYVQPSEMAELRKLAGPVLMLLLALLRPGHRRRERLVFGAP</sequence>
<dbReference type="Proteomes" id="UP000603904">
    <property type="component" value="Unassembled WGS sequence"/>
</dbReference>
<evidence type="ECO:0000313" key="2">
    <source>
        <dbReference type="EMBL" id="GIH38750.1"/>
    </source>
</evidence>
<feature type="domain" description="Hemerythrin-like" evidence="1">
    <location>
        <begin position="14"/>
        <end position="135"/>
    </location>
</feature>
<organism evidence="2 3">
    <name type="scientific">Microbispora corallina</name>
    <dbReference type="NCBI Taxonomy" id="83302"/>
    <lineage>
        <taxon>Bacteria</taxon>
        <taxon>Bacillati</taxon>
        <taxon>Actinomycetota</taxon>
        <taxon>Actinomycetes</taxon>
        <taxon>Streptosporangiales</taxon>
        <taxon>Streptosporangiaceae</taxon>
        <taxon>Microbispora</taxon>
    </lineage>
</organism>
<dbReference type="InterPro" id="IPR012312">
    <property type="entry name" value="Hemerythrin-like"/>
</dbReference>
<name>A0ABQ4FVA4_9ACTN</name>
<dbReference type="Pfam" id="PF01814">
    <property type="entry name" value="Hemerythrin"/>
    <property type="match status" value="1"/>
</dbReference>
<protein>
    <recommendedName>
        <fullName evidence="1">Hemerythrin-like domain-containing protein</fullName>
    </recommendedName>
</protein>
<gene>
    <name evidence="2" type="ORF">Mco01_17500</name>
</gene>
<evidence type="ECO:0000313" key="3">
    <source>
        <dbReference type="Proteomes" id="UP000603904"/>
    </source>
</evidence>
<evidence type="ECO:0000259" key="1">
    <source>
        <dbReference type="Pfam" id="PF01814"/>
    </source>
</evidence>
<dbReference type="EMBL" id="BOOC01000005">
    <property type="protein sequence ID" value="GIH38750.1"/>
    <property type="molecule type" value="Genomic_DNA"/>
</dbReference>
<dbReference type="CDD" id="cd12108">
    <property type="entry name" value="Hr-like"/>
    <property type="match status" value="1"/>
</dbReference>
<accession>A0ABQ4FVA4</accession>
<dbReference type="RefSeq" id="WP_204056361.1">
    <property type="nucleotide sequence ID" value="NZ_BAAAGP010000002.1"/>
</dbReference>
<proteinExistence type="predicted"/>